<dbReference type="Proteomes" id="UP000309038">
    <property type="component" value="Unassembled WGS sequence"/>
</dbReference>
<keyword evidence="3 5" id="KW-1133">Transmembrane helix</keyword>
<evidence type="ECO:0000256" key="1">
    <source>
        <dbReference type="ARBA" id="ARBA00004141"/>
    </source>
</evidence>
<dbReference type="PANTHER" id="PTHR23502">
    <property type="entry name" value="MAJOR FACILITATOR SUPERFAMILY"/>
    <property type="match status" value="1"/>
</dbReference>
<evidence type="ECO:0000256" key="4">
    <source>
        <dbReference type="ARBA" id="ARBA00023136"/>
    </source>
</evidence>
<evidence type="ECO:0000313" key="6">
    <source>
        <dbReference type="EMBL" id="THG96852.1"/>
    </source>
</evidence>
<reference evidence="6 7" key="1">
    <citation type="submission" date="2019-02" db="EMBL/GenBank/DDBJ databases">
        <title>Genome sequencing of the rare red list fungi Phlebia centrifuga.</title>
        <authorList>
            <person name="Buettner E."/>
            <person name="Kellner H."/>
        </authorList>
    </citation>
    <scope>NUCLEOTIDE SEQUENCE [LARGE SCALE GENOMIC DNA]</scope>
    <source>
        <strain evidence="6 7">DSM 108282</strain>
    </source>
</reference>
<gene>
    <name evidence="6" type="ORF">EW026_g5053</name>
</gene>
<evidence type="ECO:0000313" key="7">
    <source>
        <dbReference type="Proteomes" id="UP000309038"/>
    </source>
</evidence>
<protein>
    <submittedName>
        <fullName evidence="6">Uncharacterized protein</fullName>
    </submittedName>
</protein>
<keyword evidence="7" id="KW-1185">Reference proteome</keyword>
<comment type="subcellular location">
    <subcellularLocation>
        <location evidence="1">Membrane</location>
        <topology evidence="1">Multi-pass membrane protein</topology>
    </subcellularLocation>
</comment>
<dbReference type="GO" id="GO:0022857">
    <property type="term" value="F:transmembrane transporter activity"/>
    <property type="evidence" value="ECO:0007669"/>
    <property type="project" value="TreeGrafter"/>
</dbReference>
<evidence type="ECO:0000256" key="5">
    <source>
        <dbReference type="SAM" id="Phobius"/>
    </source>
</evidence>
<dbReference type="EMBL" id="SGPJ01000205">
    <property type="protein sequence ID" value="THG96852.1"/>
    <property type="molecule type" value="Genomic_DNA"/>
</dbReference>
<sequence length="332" mass="37542">MSTRSDSLEECKDQDIPEKITVDSEVDLTAYYERNAGRLVVDPDEARVEFGEQVACRLKLTKDGTRVLWPQPSDDPEDPQNWSDFRKGIQLLIITLAAIVPDFDSGIGSWSIFLLGWGGILAVVLMRRYGRLPVLFWTQLLALGFLIGCAFAPNLNTFAGARMAKYRSGWKEVNSIWFKLIWRPHLFGILLFEAMLFGFSVGLNGTNIVFLEEQPPNGYGFTQFAIAGCYGTPVVAVLIGELLGRYLNDWIMNVCIRRNNGVFESESRLWACYVAVVLYIIGFILIGAAFQDHLNISCFIIGWGLVEIATMVNTVAVCYREKYLRYSIWVER</sequence>
<dbReference type="AlphaFoldDB" id="A0A4V6S0X2"/>
<feature type="transmembrane region" description="Helical" evidence="5">
    <location>
        <begin position="180"/>
        <end position="201"/>
    </location>
</feature>
<proteinExistence type="predicted"/>
<feature type="transmembrane region" description="Helical" evidence="5">
    <location>
        <begin position="269"/>
        <end position="290"/>
    </location>
</feature>
<dbReference type="InterPro" id="IPR036259">
    <property type="entry name" value="MFS_trans_sf"/>
</dbReference>
<dbReference type="GO" id="GO:0005886">
    <property type="term" value="C:plasma membrane"/>
    <property type="evidence" value="ECO:0007669"/>
    <property type="project" value="TreeGrafter"/>
</dbReference>
<feature type="transmembrane region" description="Helical" evidence="5">
    <location>
        <begin position="136"/>
        <end position="159"/>
    </location>
</feature>
<comment type="caution">
    <text evidence="6">The sequence shown here is derived from an EMBL/GenBank/DDBJ whole genome shotgun (WGS) entry which is preliminary data.</text>
</comment>
<organism evidence="6 7">
    <name type="scientific">Hermanssonia centrifuga</name>
    <dbReference type="NCBI Taxonomy" id="98765"/>
    <lineage>
        <taxon>Eukaryota</taxon>
        <taxon>Fungi</taxon>
        <taxon>Dikarya</taxon>
        <taxon>Basidiomycota</taxon>
        <taxon>Agaricomycotina</taxon>
        <taxon>Agaricomycetes</taxon>
        <taxon>Polyporales</taxon>
        <taxon>Meruliaceae</taxon>
        <taxon>Hermanssonia</taxon>
    </lineage>
</organism>
<dbReference type="PANTHER" id="PTHR23502:SF22">
    <property type="entry name" value="MAJOR FACILITATOR SUPERFAMILY (MFS) PROFILE DOMAIN-CONTAINING PROTEIN"/>
    <property type="match status" value="1"/>
</dbReference>
<keyword evidence="4 5" id="KW-0472">Membrane</keyword>
<dbReference type="SUPFAM" id="SSF103473">
    <property type="entry name" value="MFS general substrate transporter"/>
    <property type="match status" value="2"/>
</dbReference>
<feature type="transmembrane region" description="Helical" evidence="5">
    <location>
        <begin position="112"/>
        <end position="130"/>
    </location>
</feature>
<name>A0A4V6S0X2_9APHY</name>
<feature type="transmembrane region" description="Helical" evidence="5">
    <location>
        <begin position="296"/>
        <end position="319"/>
    </location>
</feature>
<feature type="transmembrane region" description="Helical" evidence="5">
    <location>
        <begin position="221"/>
        <end position="248"/>
    </location>
</feature>
<evidence type="ECO:0000256" key="2">
    <source>
        <dbReference type="ARBA" id="ARBA00022692"/>
    </source>
</evidence>
<accession>A0A4V6S0X2</accession>
<keyword evidence="2 5" id="KW-0812">Transmembrane</keyword>
<evidence type="ECO:0000256" key="3">
    <source>
        <dbReference type="ARBA" id="ARBA00022989"/>
    </source>
</evidence>